<protein>
    <submittedName>
        <fullName evidence="2">Uncharacterized protein</fullName>
    </submittedName>
</protein>
<keyword evidence="3" id="KW-1185">Reference proteome</keyword>
<sequence>MSSTNRDVDHALAYPEPPAHPLWHRHGAKARPLTPAQQKRNLELLDIALRKPRTRAA</sequence>
<accession>A0ABY6EEC2</accession>
<feature type="region of interest" description="Disordered" evidence="1">
    <location>
        <begin position="1"/>
        <end position="37"/>
    </location>
</feature>
<gene>
    <name evidence="2" type="ORF">N8I84_41970</name>
</gene>
<evidence type="ECO:0000313" key="2">
    <source>
        <dbReference type="EMBL" id="UXY24999.1"/>
    </source>
</evidence>
<geneLocation type="plasmid" evidence="2 3">
    <name>punmamed2</name>
</geneLocation>
<feature type="compositionally biased region" description="Basic and acidic residues" evidence="1">
    <location>
        <begin position="1"/>
        <end position="10"/>
    </location>
</feature>
<evidence type="ECO:0000313" key="3">
    <source>
        <dbReference type="Proteomes" id="UP001061298"/>
    </source>
</evidence>
<reference evidence="2" key="1">
    <citation type="submission" date="2022-10" db="EMBL/GenBank/DDBJ databases">
        <authorList>
            <person name="Mo P."/>
        </authorList>
    </citation>
    <scope>NUCLEOTIDE SEQUENCE</scope>
    <source>
        <strain evidence="2">HUAS 13-4</strain>
        <plasmid evidence="2">punmamed2</plasmid>
    </source>
</reference>
<proteinExistence type="predicted"/>
<name>A0ABY6EEC2_9ACTN</name>
<keyword evidence="2" id="KW-0614">Plasmid</keyword>
<dbReference type="RefSeq" id="WP_263235272.1">
    <property type="nucleotide sequence ID" value="NZ_CP106794.1"/>
</dbReference>
<dbReference type="EMBL" id="CP106794">
    <property type="protein sequence ID" value="UXY24999.1"/>
    <property type="molecule type" value="Genomic_DNA"/>
</dbReference>
<dbReference type="Proteomes" id="UP001061298">
    <property type="component" value="Plasmid punmamed2"/>
</dbReference>
<evidence type="ECO:0000256" key="1">
    <source>
        <dbReference type="SAM" id="MobiDB-lite"/>
    </source>
</evidence>
<organism evidence="2 3">
    <name type="scientific">Streptomyces cynarae</name>
    <dbReference type="NCBI Taxonomy" id="2981134"/>
    <lineage>
        <taxon>Bacteria</taxon>
        <taxon>Bacillati</taxon>
        <taxon>Actinomycetota</taxon>
        <taxon>Actinomycetes</taxon>
        <taxon>Kitasatosporales</taxon>
        <taxon>Streptomycetaceae</taxon>
        <taxon>Streptomyces</taxon>
    </lineage>
</organism>